<dbReference type="AlphaFoldDB" id="A0AAU6WVI0"/>
<dbReference type="EMBL" id="CP154834">
    <property type="protein sequence ID" value="XAO75882.1"/>
    <property type="molecule type" value="Genomic_DNA"/>
</dbReference>
<evidence type="ECO:0000313" key="4">
    <source>
        <dbReference type="Proteomes" id="UP001463665"/>
    </source>
</evidence>
<evidence type="ECO:0000259" key="2">
    <source>
        <dbReference type="PROSITE" id="PS51781"/>
    </source>
</evidence>
<evidence type="ECO:0000256" key="1">
    <source>
        <dbReference type="SAM" id="SignalP"/>
    </source>
</evidence>
<reference evidence="3 4" key="1">
    <citation type="submission" date="2024-04" db="EMBL/GenBank/DDBJ databases">
        <title>Genome sequencing and assembly of rice foliar adapted Chryseobacterium endophyticum OsEnb-ALM-A6.</title>
        <authorList>
            <person name="Kumar S."/>
            <person name="Javed M."/>
            <person name="Chouhan V."/>
            <person name="Charishma K."/>
            <person name="Patel A."/>
            <person name="Kumar M."/>
            <person name="Sahu K.P."/>
            <person name="Kumar A."/>
        </authorList>
    </citation>
    <scope>NUCLEOTIDE SEQUENCE [LARGE SCALE GENOMIC DNA]</scope>
    <source>
        <strain evidence="3 4">OsEnb-ALM-A6</strain>
    </source>
</reference>
<feature type="domain" description="SH3b" evidence="2">
    <location>
        <begin position="216"/>
        <end position="280"/>
    </location>
</feature>
<feature type="chain" id="PRO_5043537352" evidence="1">
    <location>
        <begin position="19"/>
        <end position="280"/>
    </location>
</feature>
<keyword evidence="4" id="KW-1185">Reference proteome</keyword>
<dbReference type="SMART" id="SM00287">
    <property type="entry name" value="SH3b"/>
    <property type="match status" value="1"/>
</dbReference>
<dbReference type="PROSITE" id="PS51781">
    <property type="entry name" value="SH3B"/>
    <property type="match status" value="1"/>
</dbReference>
<dbReference type="RefSeq" id="WP_294197553.1">
    <property type="nucleotide sequence ID" value="NZ_CP154834.1"/>
</dbReference>
<accession>A0AAU6WVI0</accession>
<dbReference type="Gene3D" id="2.30.30.40">
    <property type="entry name" value="SH3 Domains"/>
    <property type="match status" value="1"/>
</dbReference>
<protein>
    <submittedName>
        <fullName evidence="3">SH3 domain-containing protein</fullName>
    </submittedName>
</protein>
<dbReference type="Proteomes" id="UP001463665">
    <property type="component" value="Chromosome"/>
</dbReference>
<organism evidence="3 4">
    <name type="scientific">Chryseobacterium endophyticum</name>
    <dbReference type="NCBI Taxonomy" id="1854762"/>
    <lineage>
        <taxon>Bacteria</taxon>
        <taxon>Pseudomonadati</taxon>
        <taxon>Bacteroidota</taxon>
        <taxon>Flavobacteriia</taxon>
        <taxon>Flavobacteriales</taxon>
        <taxon>Weeksellaceae</taxon>
        <taxon>Chryseobacterium group</taxon>
        <taxon>Chryseobacterium</taxon>
    </lineage>
</organism>
<keyword evidence="1" id="KW-0732">Signal</keyword>
<evidence type="ECO:0000313" key="3">
    <source>
        <dbReference type="EMBL" id="XAO75882.1"/>
    </source>
</evidence>
<dbReference type="InterPro" id="IPR003646">
    <property type="entry name" value="SH3-like_bac-type"/>
</dbReference>
<name>A0AAU6WVI0_9FLAO</name>
<proteinExistence type="predicted"/>
<feature type="signal peptide" evidence="1">
    <location>
        <begin position="1"/>
        <end position="18"/>
    </location>
</feature>
<dbReference type="Pfam" id="PF08239">
    <property type="entry name" value="SH3_3"/>
    <property type="match status" value="1"/>
</dbReference>
<sequence length="280" mass="31832">MKKIVLYLLLLNSCSQTADHKQIIHNKEQQITDEINDKSSSLKNSSGQKAHATFETYVNNKSFFIRTFDINKDGIADKVISNAAYQGEDLFVFFGNKAGGYDEVLETTNFSEDGGNVIKDIVEIPGSKGFMVKTYFPDRGYYEKEFYIIPENDTWILKHTIYKTMSDVSENAVKYICDVIQNIDITKSGWSEKLKTIPAENERNRKCRTEGVENSAKQYTIQDPDGYTNLRKDKGTSSPILQKINSGENIEVINTNGDWFLIKTKKGLTGYVHKSRVQVN</sequence>
<gene>
    <name evidence="3" type="ORF">AAFP95_08575</name>
</gene>